<dbReference type="InterPro" id="IPR008279">
    <property type="entry name" value="PEP-util_enz_mobile_dom"/>
</dbReference>
<evidence type="ECO:0000256" key="3">
    <source>
        <dbReference type="ARBA" id="ARBA00011994"/>
    </source>
</evidence>
<dbReference type="PANTHER" id="PTHR22931">
    <property type="entry name" value="PHOSPHOENOLPYRUVATE DIKINASE-RELATED"/>
    <property type="match status" value="1"/>
</dbReference>
<dbReference type="KEGG" id="rca:Rcas_2482"/>
<dbReference type="InterPro" id="IPR000121">
    <property type="entry name" value="PEP_util_C"/>
</dbReference>
<dbReference type="InterPro" id="IPR002192">
    <property type="entry name" value="PPDK_AMP/ATP-bd"/>
</dbReference>
<dbReference type="InterPro" id="IPR040442">
    <property type="entry name" value="Pyrv_kinase-like_dom_sf"/>
</dbReference>
<dbReference type="STRING" id="383372.Rcas_2482"/>
<dbReference type="InterPro" id="IPR036637">
    <property type="entry name" value="Phosphohistidine_dom_sf"/>
</dbReference>
<keyword evidence="7" id="KW-0547">Nucleotide-binding</keyword>
<feature type="binding site" evidence="13">
    <location>
        <position position="632"/>
    </location>
    <ligand>
        <name>substrate</name>
    </ligand>
</feature>
<dbReference type="PROSITE" id="PS00742">
    <property type="entry name" value="PEP_ENZYMES_2"/>
    <property type="match status" value="1"/>
</dbReference>
<dbReference type="SUPFAM" id="SSF52009">
    <property type="entry name" value="Phosphohistidine domain"/>
    <property type="match status" value="1"/>
</dbReference>
<feature type="domain" description="Pyruvate phosphate dikinase AMP/ATP-binding" evidence="16">
    <location>
        <begin position="301"/>
        <end position="354"/>
    </location>
</feature>
<dbReference type="GO" id="GO:0016301">
    <property type="term" value="F:kinase activity"/>
    <property type="evidence" value="ECO:0007669"/>
    <property type="project" value="UniProtKB-UniRule"/>
</dbReference>
<evidence type="ECO:0000256" key="12">
    <source>
        <dbReference type="PIRSR" id="PIRSR000853-1"/>
    </source>
</evidence>
<feature type="domain" description="Pyruvate phosphate dikinase AMP/ATP-binding" evidence="16">
    <location>
        <begin position="56"/>
        <end position="290"/>
    </location>
</feature>
<dbReference type="SUPFAM" id="SSF56059">
    <property type="entry name" value="Glutathione synthetase ATP-binding domain-like"/>
    <property type="match status" value="1"/>
</dbReference>
<dbReference type="Pfam" id="PF02896">
    <property type="entry name" value="PEP-utilizers_C"/>
    <property type="match status" value="1"/>
</dbReference>
<feature type="active site" description="Tele-phosphohistidine intermediate" evidence="12">
    <location>
        <position position="453"/>
    </location>
</feature>
<dbReference type="InterPro" id="IPR018274">
    <property type="entry name" value="PEP_util_AS"/>
</dbReference>
<feature type="domain" description="PEP-utilising enzyme mobile" evidence="15">
    <location>
        <begin position="420"/>
        <end position="503"/>
    </location>
</feature>
<evidence type="ECO:0000256" key="1">
    <source>
        <dbReference type="ARBA" id="ARBA00001946"/>
    </source>
</evidence>
<dbReference type="Gene3D" id="3.30.470.20">
    <property type="entry name" value="ATP-grasp fold, B domain"/>
    <property type="match status" value="1"/>
</dbReference>
<dbReference type="EMBL" id="CP000804">
    <property type="protein sequence ID" value="ABU58562.1"/>
    <property type="molecule type" value="Genomic_DNA"/>
</dbReference>
<evidence type="ECO:0000256" key="4">
    <source>
        <dbReference type="ARBA" id="ARBA00020138"/>
    </source>
</evidence>
<evidence type="ECO:0000256" key="5">
    <source>
        <dbReference type="ARBA" id="ARBA00022679"/>
    </source>
</evidence>
<dbReference type="Gene3D" id="1.20.80.30">
    <property type="match status" value="1"/>
</dbReference>
<dbReference type="PIRSF" id="PIRSF000853">
    <property type="entry name" value="PPDK"/>
    <property type="match status" value="1"/>
</dbReference>
<feature type="binding site" evidence="13">
    <location>
        <position position="576"/>
    </location>
    <ligand>
        <name>substrate</name>
    </ligand>
</feature>
<feature type="binding site" evidence="13">
    <location>
        <position position="781"/>
    </location>
    <ligand>
        <name>substrate</name>
    </ligand>
</feature>
<feature type="binding site" evidence="13">
    <location>
        <position position="759"/>
    </location>
    <ligand>
        <name>substrate</name>
    </ligand>
</feature>
<feature type="active site" description="Proton donor" evidence="12">
    <location>
        <position position="845"/>
    </location>
</feature>
<evidence type="ECO:0000256" key="2">
    <source>
        <dbReference type="ARBA" id="ARBA00007837"/>
    </source>
</evidence>
<proteinExistence type="inferred from homology"/>
<evidence type="ECO:0000256" key="10">
    <source>
        <dbReference type="ARBA" id="ARBA00022842"/>
    </source>
</evidence>
<keyword evidence="10 14" id="KW-0460">Magnesium</keyword>
<keyword evidence="5 18" id="KW-0808">Transferase</keyword>
<dbReference type="SUPFAM" id="SSF51621">
    <property type="entry name" value="Phosphoenolpyruvate/pyruvate domain"/>
    <property type="match status" value="1"/>
</dbReference>
<comment type="similarity">
    <text evidence="2 11">Belongs to the PEP-utilizing enzyme family.</text>
</comment>
<dbReference type="InterPro" id="IPR015813">
    <property type="entry name" value="Pyrv/PenolPyrv_kinase-like_dom"/>
</dbReference>
<evidence type="ECO:0000259" key="15">
    <source>
        <dbReference type="Pfam" id="PF00391"/>
    </source>
</evidence>
<keyword evidence="9" id="KW-0067">ATP-binding</keyword>
<accession>A7NM07</accession>
<comment type="catalytic activity">
    <reaction evidence="11">
        <text>pyruvate + phosphate + ATP = phosphoenolpyruvate + AMP + diphosphate + H(+)</text>
        <dbReference type="Rhea" id="RHEA:10756"/>
        <dbReference type="ChEBI" id="CHEBI:15361"/>
        <dbReference type="ChEBI" id="CHEBI:15378"/>
        <dbReference type="ChEBI" id="CHEBI:30616"/>
        <dbReference type="ChEBI" id="CHEBI:33019"/>
        <dbReference type="ChEBI" id="CHEBI:43474"/>
        <dbReference type="ChEBI" id="CHEBI:58702"/>
        <dbReference type="ChEBI" id="CHEBI:456215"/>
        <dbReference type="EC" id="2.7.9.1"/>
    </reaction>
</comment>
<name>A7NM07_ROSCS</name>
<dbReference type="HOGENOM" id="CLU_015345_0_2_0"/>
<keyword evidence="19" id="KW-1185">Reference proteome</keyword>
<dbReference type="PROSITE" id="PS00370">
    <property type="entry name" value="PEP_ENZYMES_PHOS_SITE"/>
    <property type="match status" value="1"/>
</dbReference>
<dbReference type="Pfam" id="PF00391">
    <property type="entry name" value="PEP-utilizers"/>
    <property type="match status" value="1"/>
</dbReference>
<evidence type="ECO:0000256" key="7">
    <source>
        <dbReference type="ARBA" id="ARBA00022741"/>
    </source>
</evidence>
<dbReference type="InterPro" id="IPR023151">
    <property type="entry name" value="PEP_util_CS"/>
</dbReference>
<evidence type="ECO:0000259" key="16">
    <source>
        <dbReference type="Pfam" id="PF01326"/>
    </source>
</evidence>
<feature type="binding site" evidence="13">
    <location>
        <position position="780"/>
    </location>
    <ligand>
        <name>substrate</name>
    </ligand>
</feature>
<feature type="binding site" evidence="13">
    <location>
        <position position="783"/>
    </location>
    <ligand>
        <name>substrate</name>
    </ligand>
</feature>
<protein>
    <recommendedName>
        <fullName evidence="4 11">Pyruvate, phosphate dikinase</fullName>
        <ecNumber evidence="3 11">2.7.9.1</ecNumber>
    </recommendedName>
</protein>
<feature type="binding site" evidence="13">
    <location>
        <position position="782"/>
    </location>
    <ligand>
        <name>substrate</name>
    </ligand>
</feature>
<dbReference type="RefSeq" id="WP_012120986.1">
    <property type="nucleotide sequence ID" value="NC_009767.1"/>
</dbReference>
<evidence type="ECO:0000256" key="6">
    <source>
        <dbReference type="ARBA" id="ARBA00022723"/>
    </source>
</evidence>
<gene>
    <name evidence="18" type="ordered locus">Rcas_2482</name>
</gene>
<dbReference type="InterPro" id="IPR010121">
    <property type="entry name" value="Pyruvate_phosphate_dikinase"/>
</dbReference>
<dbReference type="NCBIfam" id="NF004531">
    <property type="entry name" value="PRK05878.1"/>
    <property type="match status" value="1"/>
</dbReference>
<evidence type="ECO:0000313" key="18">
    <source>
        <dbReference type="EMBL" id="ABU58562.1"/>
    </source>
</evidence>
<dbReference type="eggNOG" id="COG0574">
    <property type="taxonomic scope" value="Bacteria"/>
</dbReference>
<organism evidence="18 19">
    <name type="scientific">Roseiflexus castenholzii (strain DSM 13941 / HLO8)</name>
    <dbReference type="NCBI Taxonomy" id="383372"/>
    <lineage>
        <taxon>Bacteria</taxon>
        <taxon>Bacillati</taxon>
        <taxon>Chloroflexota</taxon>
        <taxon>Chloroflexia</taxon>
        <taxon>Chloroflexales</taxon>
        <taxon>Roseiflexineae</taxon>
        <taxon>Roseiflexaceae</taxon>
        <taxon>Roseiflexus</taxon>
    </lineage>
</organism>
<dbReference type="GO" id="GO:0050242">
    <property type="term" value="F:pyruvate, phosphate dikinase activity"/>
    <property type="evidence" value="ECO:0007669"/>
    <property type="project" value="UniProtKB-UniRule"/>
</dbReference>
<feature type="binding site" evidence="14">
    <location>
        <position position="783"/>
    </location>
    <ligand>
        <name>Mg(2+)</name>
        <dbReference type="ChEBI" id="CHEBI:18420"/>
    </ligand>
</feature>
<dbReference type="Gene3D" id="1.10.189.10">
    <property type="entry name" value="Pyruvate Phosphate Dikinase, domain 2"/>
    <property type="match status" value="1"/>
</dbReference>
<dbReference type="Gene3D" id="3.20.20.60">
    <property type="entry name" value="Phosphoenolpyruvate-binding domains"/>
    <property type="match status" value="1"/>
</dbReference>
<keyword evidence="8 18" id="KW-0418">Kinase</keyword>
<dbReference type="InterPro" id="IPR013815">
    <property type="entry name" value="ATP_grasp_subdomain_1"/>
</dbReference>
<keyword evidence="18" id="KW-0670">Pyruvate</keyword>
<dbReference type="AlphaFoldDB" id="A7NM07"/>
<feature type="binding site" evidence="14">
    <location>
        <position position="759"/>
    </location>
    <ligand>
        <name>Mg(2+)</name>
        <dbReference type="ChEBI" id="CHEBI:18420"/>
    </ligand>
</feature>
<dbReference type="EC" id="2.7.9.1" evidence="3 11"/>
<keyword evidence="6 14" id="KW-0479">Metal-binding</keyword>
<evidence type="ECO:0000259" key="17">
    <source>
        <dbReference type="Pfam" id="PF02896"/>
    </source>
</evidence>
<reference evidence="18 19" key="1">
    <citation type="submission" date="2007-08" db="EMBL/GenBank/DDBJ databases">
        <title>Complete sequence of Roseiflexus castenholzii DSM 13941.</title>
        <authorList>
            <consortium name="US DOE Joint Genome Institute"/>
            <person name="Copeland A."/>
            <person name="Lucas S."/>
            <person name="Lapidus A."/>
            <person name="Barry K."/>
            <person name="Glavina del Rio T."/>
            <person name="Dalin E."/>
            <person name="Tice H."/>
            <person name="Pitluck S."/>
            <person name="Thompson L.S."/>
            <person name="Brettin T."/>
            <person name="Bruce D."/>
            <person name="Detter J.C."/>
            <person name="Han C."/>
            <person name="Tapia R."/>
            <person name="Schmutz J."/>
            <person name="Larimer F."/>
            <person name="Land M."/>
            <person name="Hauser L."/>
            <person name="Kyrpides N."/>
            <person name="Mikhailova N."/>
            <person name="Bryant D.A."/>
            <person name="Hanada S."/>
            <person name="Tsukatani Y."/>
            <person name="Richardson P."/>
        </authorList>
    </citation>
    <scope>NUCLEOTIDE SEQUENCE [LARGE SCALE GENOMIC DNA]</scope>
    <source>
        <strain evidence="19">DSM 13941 / HLO8</strain>
    </source>
</reference>
<comment type="cofactor">
    <cofactor evidence="1 11 14">
        <name>Mg(2+)</name>
        <dbReference type="ChEBI" id="CHEBI:18420"/>
    </cofactor>
</comment>
<dbReference type="NCBIfam" id="TIGR01828">
    <property type="entry name" value="pyru_phos_dikin"/>
    <property type="match status" value="1"/>
</dbReference>
<evidence type="ECO:0000256" key="11">
    <source>
        <dbReference type="PIRNR" id="PIRNR000853"/>
    </source>
</evidence>
<dbReference type="GO" id="GO:0046872">
    <property type="term" value="F:metal ion binding"/>
    <property type="evidence" value="ECO:0007669"/>
    <property type="project" value="UniProtKB-UniRule"/>
</dbReference>
<feature type="domain" description="Pyruvate phosphate dikinase AMP/ATP-binding" evidence="16">
    <location>
        <begin position="18"/>
        <end position="54"/>
    </location>
</feature>
<dbReference type="OrthoDB" id="9765468at2"/>
<evidence type="ECO:0000256" key="14">
    <source>
        <dbReference type="PIRSR" id="PIRSR000853-3"/>
    </source>
</evidence>
<feature type="domain" description="PEP-utilising enzyme C-terminal" evidence="17">
    <location>
        <begin position="534"/>
        <end position="883"/>
    </location>
</feature>
<dbReference type="Gene3D" id="3.30.1490.20">
    <property type="entry name" value="ATP-grasp fold, A domain"/>
    <property type="match status" value="1"/>
</dbReference>
<evidence type="ECO:0000313" key="19">
    <source>
        <dbReference type="Proteomes" id="UP000000263"/>
    </source>
</evidence>
<evidence type="ECO:0000256" key="8">
    <source>
        <dbReference type="ARBA" id="ARBA00022777"/>
    </source>
</evidence>
<evidence type="ECO:0000256" key="13">
    <source>
        <dbReference type="PIRSR" id="PIRSR000853-2"/>
    </source>
</evidence>
<dbReference type="Proteomes" id="UP000000263">
    <property type="component" value="Chromosome"/>
</dbReference>
<evidence type="ECO:0000256" key="9">
    <source>
        <dbReference type="ARBA" id="ARBA00022840"/>
    </source>
</evidence>
<dbReference type="eggNOG" id="COG1080">
    <property type="taxonomic scope" value="Bacteria"/>
</dbReference>
<dbReference type="PANTHER" id="PTHR22931:SF9">
    <property type="entry name" value="PYRUVATE, PHOSPHATE DIKINASE 1, CHLOROPLASTIC"/>
    <property type="match status" value="1"/>
</dbReference>
<dbReference type="Gene3D" id="3.50.30.10">
    <property type="entry name" value="Phosphohistidine domain"/>
    <property type="match status" value="1"/>
</dbReference>
<dbReference type="GO" id="GO:0005524">
    <property type="term" value="F:ATP binding"/>
    <property type="evidence" value="ECO:0007669"/>
    <property type="project" value="UniProtKB-UniRule"/>
</dbReference>
<sequence length="889" mass="98196">MSKKWVYLFTEGNASMRDLLGGKGAGVAEMTRTGVPVPPGFTITTEACNEYYARGKQFPEGLWEQTLAALKVIEEQVGKKFGDPDNPLLVSVRSGARESMPGMMDTVLNLGLNKETLAGLARLTNNPRFAADAYRRFVQLFGKIVLGVDGEKFEHVMSEAKGRDRQDTDLTAEELMQIAETFKAIIKEDAGVDFPEDPYEQLRMAITAVFNSWMGRRAVDYRRVYKIPDTLGTGVNVQTMVFGNMGNDSATGVAFTRNPATGADELYGEYLVNAQGEDVVAGIRTPKPISKLREEMPEVYEQFSQIAKMLERHYKDVQDVEFTIERGKLWMLQTRNGKRTGMAAVKIAVDMVNEGLIDKRTALRRVQPEMLNQFLFPIVNPAAAEHATRLARGLAAGPGAAQGRIVLDPDEAAARSEQGERVILVRTETAPEDFHGMVASQAILTARGGLTSHAAVVARQLGKCCVCGCGDLEIDYKAGAVHVHGTDVILKDGDWITVDGHSGWVYAGQVETQEAEVIQVIRGQMKPEDSKLYGYFTTFLSWADEVRRLGVRANADTPTDARVARLFGAEGIGLCRTEHMFFEGDRIDAVREMIVADTPEDRRRALAKIEPLQQGDFEGIFEVMDGLPVTIRTLDPPLHEFLPHGDREIEELAHKMGIDVATLKAKIEGLREANPMLGFRGCRLGIEYPEITEMQARAIFHAAANCQARGIKVHPEIMIPLVGDVSELRMQGDIVRRVADEVMAETGQKIDYLLGTMIEVPRAALTADKIATIAEFFSFGTNDLTQMTFGMSRDDAGRFLPLYVERKLLKDDPFEVLDQEGVGQLVRMGVERGRSTRPDLKTGICGEHGGEPESVKFCHRVGLNYVSCSPYRVVIARLAAAQAVLEEQK</sequence>
<dbReference type="Pfam" id="PF01326">
    <property type="entry name" value="PPDK_N"/>
    <property type="match status" value="3"/>
</dbReference>